<dbReference type="SUPFAM" id="SSF53756">
    <property type="entry name" value="UDP-Glycosyltransferase/glycogen phosphorylase"/>
    <property type="match status" value="1"/>
</dbReference>
<evidence type="ECO:0000259" key="2">
    <source>
        <dbReference type="Pfam" id="PF00534"/>
    </source>
</evidence>
<organism evidence="3 4">
    <name type="scientific">Candidatus Iainarchaeum sp</name>
    <dbReference type="NCBI Taxonomy" id="3101447"/>
    <lineage>
        <taxon>Archaea</taxon>
        <taxon>Candidatus Iainarchaeota</taxon>
        <taxon>Candidatus Iainarchaeia</taxon>
        <taxon>Candidatus Iainarchaeales</taxon>
        <taxon>Candidatus Iainarchaeaceae</taxon>
        <taxon>Candidatus Iainarchaeum</taxon>
    </lineage>
</organism>
<name>A0A8T4L918_9ARCH</name>
<reference evidence="3" key="2">
    <citation type="submission" date="2021-05" db="EMBL/GenBank/DDBJ databases">
        <title>Protein family content uncovers lineage relationships and bacterial pathway maintenance mechanisms in DPANN archaea.</title>
        <authorList>
            <person name="Castelle C.J."/>
            <person name="Meheust R."/>
            <person name="Jaffe A.L."/>
            <person name="Seitz K."/>
            <person name="Gong X."/>
            <person name="Baker B.J."/>
            <person name="Banfield J.F."/>
        </authorList>
    </citation>
    <scope>NUCLEOTIDE SEQUENCE</scope>
    <source>
        <strain evidence="3">RIFCSPLOWO2_01_FULL_58_19</strain>
    </source>
</reference>
<dbReference type="Pfam" id="PF00534">
    <property type="entry name" value="Glycos_transf_1"/>
    <property type="match status" value="1"/>
</dbReference>
<proteinExistence type="predicted"/>
<comment type="caution">
    <text evidence="3">The sequence shown here is derived from an EMBL/GenBank/DDBJ whole genome shotgun (WGS) entry which is preliminary data.</text>
</comment>
<evidence type="ECO:0000313" key="3">
    <source>
        <dbReference type="EMBL" id="MBS3063411.1"/>
    </source>
</evidence>
<feature type="domain" description="Glycosyl transferase family 1" evidence="2">
    <location>
        <begin position="176"/>
        <end position="334"/>
    </location>
</feature>
<dbReference type="PANTHER" id="PTHR46401:SF2">
    <property type="entry name" value="GLYCOSYLTRANSFERASE WBBK-RELATED"/>
    <property type="match status" value="1"/>
</dbReference>
<keyword evidence="1" id="KW-0808">Transferase</keyword>
<dbReference type="InterPro" id="IPR001296">
    <property type="entry name" value="Glyco_trans_1"/>
</dbReference>
<evidence type="ECO:0000313" key="4">
    <source>
        <dbReference type="Proteomes" id="UP000678237"/>
    </source>
</evidence>
<gene>
    <name evidence="3" type="ORF">J4203_06070</name>
</gene>
<reference evidence="3" key="1">
    <citation type="submission" date="2021-03" db="EMBL/GenBank/DDBJ databases">
        <authorList>
            <person name="Jaffe A."/>
        </authorList>
    </citation>
    <scope>NUCLEOTIDE SEQUENCE</scope>
    <source>
        <strain evidence="3">RIFCSPLOWO2_01_FULL_58_19</strain>
    </source>
</reference>
<protein>
    <submittedName>
        <fullName evidence="3">Glycosyltransferase family 4 protein</fullName>
    </submittedName>
</protein>
<dbReference type="PANTHER" id="PTHR46401">
    <property type="entry name" value="GLYCOSYLTRANSFERASE WBBK-RELATED"/>
    <property type="match status" value="1"/>
</dbReference>
<dbReference type="GO" id="GO:0016757">
    <property type="term" value="F:glycosyltransferase activity"/>
    <property type="evidence" value="ECO:0007669"/>
    <property type="project" value="InterPro"/>
</dbReference>
<sequence length="364" mass="41148">MKVFVANTAAMGSPTYLRAMFSKPPKDVEYFYPESYLSHPRLQGCVDPAHALPVWEFSPTDLFCLLHRPFGEIWWRFPRAFVTLSPRLKEMDLVESNHIVFAEKPGIINVDQLWGDAPFTPLGKRIAEKLLALPRCKKIVLHSEHSKQTLLRRVKVEESKIAVIPCLLEPMPLPRKKHEGFHLLFVGRDFERKGGLELLAAFERLSREVGGLRLSLVTRQANVPLQALQAIQSNPAIQAYFDVDLARVHSLFAEADAYCMPSRWEGFGVAAVEALFYGLPLVVSDVQGLGEKITDGRNGFVCRPGDAESVYVGLKQLVESRALCTRMGRESRKRFDQQFNPDEIRRKLKAVYEEAAGSGSRERI</sequence>
<dbReference type="Proteomes" id="UP000678237">
    <property type="component" value="Unassembled WGS sequence"/>
</dbReference>
<dbReference type="Gene3D" id="3.40.50.2000">
    <property type="entry name" value="Glycogen Phosphorylase B"/>
    <property type="match status" value="2"/>
</dbReference>
<accession>A0A8T4L918</accession>
<dbReference type="CDD" id="cd03801">
    <property type="entry name" value="GT4_PimA-like"/>
    <property type="match status" value="1"/>
</dbReference>
<dbReference type="AlphaFoldDB" id="A0A8T4L918"/>
<dbReference type="EMBL" id="JAGVWE010000005">
    <property type="protein sequence ID" value="MBS3063411.1"/>
    <property type="molecule type" value="Genomic_DNA"/>
</dbReference>
<evidence type="ECO:0000256" key="1">
    <source>
        <dbReference type="ARBA" id="ARBA00022679"/>
    </source>
</evidence>